<dbReference type="PANTHER" id="PTHR47592:SF29">
    <property type="entry name" value="ZINC FINGER, CCHC-TYPE"/>
    <property type="match status" value="1"/>
</dbReference>
<comment type="caution">
    <text evidence="4">The sequence shown here is derived from an EMBL/GenBank/DDBJ whole genome shotgun (WGS) entry which is preliminary data.</text>
</comment>
<proteinExistence type="predicted"/>
<dbReference type="SUPFAM" id="SSF57756">
    <property type="entry name" value="Retrovirus zinc finger-like domains"/>
    <property type="match status" value="1"/>
</dbReference>
<accession>A0AAW2KAF0</accession>
<feature type="region of interest" description="Disordered" evidence="2">
    <location>
        <begin position="122"/>
        <end position="144"/>
    </location>
</feature>
<dbReference type="GO" id="GO:0003676">
    <property type="term" value="F:nucleic acid binding"/>
    <property type="evidence" value="ECO:0007669"/>
    <property type="project" value="InterPro"/>
</dbReference>
<evidence type="ECO:0000256" key="2">
    <source>
        <dbReference type="SAM" id="MobiDB-lite"/>
    </source>
</evidence>
<evidence type="ECO:0000256" key="1">
    <source>
        <dbReference type="PROSITE-ProRule" id="PRU00047"/>
    </source>
</evidence>
<protein>
    <recommendedName>
        <fullName evidence="3">CCHC-type domain-containing protein</fullName>
    </recommendedName>
</protein>
<dbReference type="AlphaFoldDB" id="A0AAW2KAF0"/>
<keyword evidence="1" id="KW-0862">Zinc</keyword>
<gene>
    <name evidence="4" type="ORF">Sradi_6186800</name>
</gene>
<keyword evidence="1" id="KW-0479">Metal-binding</keyword>
<reference evidence="4" key="1">
    <citation type="submission" date="2020-06" db="EMBL/GenBank/DDBJ databases">
        <authorList>
            <person name="Li T."/>
            <person name="Hu X."/>
            <person name="Zhang T."/>
            <person name="Song X."/>
            <person name="Zhang H."/>
            <person name="Dai N."/>
            <person name="Sheng W."/>
            <person name="Hou X."/>
            <person name="Wei L."/>
        </authorList>
    </citation>
    <scope>NUCLEOTIDE SEQUENCE</scope>
    <source>
        <strain evidence="4">G02</strain>
        <tissue evidence="4">Leaf</tissue>
    </source>
</reference>
<reference evidence="4" key="2">
    <citation type="journal article" date="2024" name="Plant">
        <title>Genomic evolution and insights into agronomic trait innovations of Sesamum species.</title>
        <authorList>
            <person name="Miao H."/>
            <person name="Wang L."/>
            <person name="Qu L."/>
            <person name="Liu H."/>
            <person name="Sun Y."/>
            <person name="Le M."/>
            <person name="Wang Q."/>
            <person name="Wei S."/>
            <person name="Zheng Y."/>
            <person name="Lin W."/>
            <person name="Duan Y."/>
            <person name="Cao H."/>
            <person name="Xiong S."/>
            <person name="Wang X."/>
            <person name="Wei L."/>
            <person name="Li C."/>
            <person name="Ma Q."/>
            <person name="Ju M."/>
            <person name="Zhao R."/>
            <person name="Li G."/>
            <person name="Mu C."/>
            <person name="Tian Q."/>
            <person name="Mei H."/>
            <person name="Zhang T."/>
            <person name="Gao T."/>
            <person name="Zhang H."/>
        </authorList>
    </citation>
    <scope>NUCLEOTIDE SEQUENCE</scope>
    <source>
        <strain evidence="4">G02</strain>
    </source>
</reference>
<organism evidence="4">
    <name type="scientific">Sesamum radiatum</name>
    <name type="common">Black benniseed</name>
    <dbReference type="NCBI Taxonomy" id="300843"/>
    <lineage>
        <taxon>Eukaryota</taxon>
        <taxon>Viridiplantae</taxon>
        <taxon>Streptophyta</taxon>
        <taxon>Embryophyta</taxon>
        <taxon>Tracheophyta</taxon>
        <taxon>Spermatophyta</taxon>
        <taxon>Magnoliopsida</taxon>
        <taxon>eudicotyledons</taxon>
        <taxon>Gunneridae</taxon>
        <taxon>Pentapetalae</taxon>
        <taxon>asterids</taxon>
        <taxon>lamiids</taxon>
        <taxon>Lamiales</taxon>
        <taxon>Pedaliaceae</taxon>
        <taxon>Sesamum</taxon>
    </lineage>
</organism>
<dbReference type="SMART" id="SM00343">
    <property type="entry name" value="ZnF_C2HC"/>
    <property type="match status" value="1"/>
</dbReference>
<dbReference type="Pfam" id="PF22936">
    <property type="entry name" value="Pol_BBD"/>
    <property type="match status" value="1"/>
</dbReference>
<dbReference type="EMBL" id="JACGWJ010000029">
    <property type="protein sequence ID" value="KAL0303187.1"/>
    <property type="molecule type" value="Genomic_DNA"/>
</dbReference>
<dbReference type="Gene3D" id="4.10.60.10">
    <property type="entry name" value="Zinc finger, CCHC-type"/>
    <property type="match status" value="1"/>
</dbReference>
<dbReference type="Pfam" id="PF00098">
    <property type="entry name" value="zf-CCHC"/>
    <property type="match status" value="1"/>
</dbReference>
<evidence type="ECO:0000313" key="4">
    <source>
        <dbReference type="EMBL" id="KAL0303187.1"/>
    </source>
</evidence>
<dbReference type="InterPro" id="IPR036875">
    <property type="entry name" value="Znf_CCHC_sf"/>
</dbReference>
<feature type="compositionally biased region" description="Basic and acidic residues" evidence="2">
    <location>
        <begin position="48"/>
        <end position="61"/>
    </location>
</feature>
<feature type="region of interest" description="Disordered" evidence="2">
    <location>
        <begin position="48"/>
        <end position="97"/>
    </location>
</feature>
<feature type="domain" description="CCHC-type" evidence="3">
    <location>
        <begin position="102"/>
        <end position="116"/>
    </location>
</feature>
<name>A0AAW2KAF0_SESRA</name>
<keyword evidence="1" id="KW-0863">Zinc-finger</keyword>
<sequence length="238" mass="26628">MDEAISVSNVIDKLPPLWKDFKHTLKHQMEEMSLVQFGSHLCIEKSLRVQENDKPKGKDIARSSSVNMMEDRRATKTNDRKGKRKVHDNKNDGSNKKSKLTCWKCGKSGHFKRDCRVGKGGNYSKNTNGASGSGGRSKDHNPNKGQIYNYNYNSVQHYVSLISEAFYVQDDDVAWWIDSGATTHACKDRGWFKVFQPVDDGSVLHIGNELSAPVVGVGSVVLEFNFGNNKLIKCVVCS</sequence>
<dbReference type="InterPro" id="IPR001878">
    <property type="entry name" value="Znf_CCHC"/>
</dbReference>
<feature type="compositionally biased region" description="Basic and acidic residues" evidence="2">
    <location>
        <begin position="69"/>
        <end position="80"/>
    </location>
</feature>
<dbReference type="GO" id="GO:0008270">
    <property type="term" value="F:zinc ion binding"/>
    <property type="evidence" value="ECO:0007669"/>
    <property type="project" value="UniProtKB-KW"/>
</dbReference>
<evidence type="ECO:0000259" key="3">
    <source>
        <dbReference type="PROSITE" id="PS50158"/>
    </source>
</evidence>
<dbReference type="InterPro" id="IPR054722">
    <property type="entry name" value="PolX-like_BBD"/>
</dbReference>
<dbReference type="PANTHER" id="PTHR47592">
    <property type="entry name" value="PBF68 PROTEIN"/>
    <property type="match status" value="1"/>
</dbReference>
<dbReference type="PROSITE" id="PS50158">
    <property type="entry name" value="ZF_CCHC"/>
    <property type="match status" value="1"/>
</dbReference>